<proteinExistence type="predicted"/>
<feature type="transmembrane region" description="Helical" evidence="1">
    <location>
        <begin position="306"/>
        <end position="325"/>
    </location>
</feature>
<reference evidence="2 3" key="1">
    <citation type="submission" date="2018-09" db="EMBL/GenBank/DDBJ databases">
        <title>Metagenome Assembled Genomes from an Advanced Water Purification Facility.</title>
        <authorList>
            <person name="Stamps B.W."/>
            <person name="Spear J.R."/>
        </authorList>
    </citation>
    <scope>NUCLEOTIDE SEQUENCE [LARGE SCALE GENOMIC DNA]</scope>
    <source>
        <strain evidence="2">Bin_42_2</strain>
    </source>
</reference>
<keyword evidence="1" id="KW-0812">Transmembrane</keyword>
<feature type="transmembrane region" description="Helical" evidence="1">
    <location>
        <begin position="249"/>
        <end position="273"/>
    </location>
</feature>
<evidence type="ECO:0008006" key="4">
    <source>
        <dbReference type="Google" id="ProtNLM"/>
    </source>
</evidence>
<evidence type="ECO:0000313" key="3">
    <source>
        <dbReference type="Proteomes" id="UP000321374"/>
    </source>
</evidence>
<feature type="transmembrane region" description="Helical" evidence="1">
    <location>
        <begin position="195"/>
        <end position="216"/>
    </location>
</feature>
<dbReference type="Proteomes" id="UP000321374">
    <property type="component" value="Unassembled WGS sequence"/>
</dbReference>
<keyword evidence="1" id="KW-0472">Membrane</keyword>
<feature type="transmembrane region" description="Helical" evidence="1">
    <location>
        <begin position="332"/>
        <end position="353"/>
    </location>
</feature>
<gene>
    <name evidence="2" type="ORF">E6Q51_01055</name>
</gene>
<protein>
    <recommendedName>
        <fullName evidence="4">Glycosyltransferase RgtA/B/C/D-like domain-containing protein</fullName>
    </recommendedName>
</protein>
<keyword evidence="1" id="KW-1133">Transmembrane helix</keyword>
<sequence>MFRHSALVTYFLVIFATLIPRLLLVGAPPATDEGIYAFNAFMTHAYVSGNSLLPDVGSLSFYSTLLSWVFSFESNPFLSLRLLDAMFAACTGLLLFLLIEQESQDKKFALTLTIIAIITCNDPVFVQYGFKNSIHAALLPLLSAIFIARKEISSSFKWQYVGALTALAVLLREPFIIFAVLGAVIVRLHSGRRAFIAYILGGLIFSSIILSVIFLLRGGYSTLLGSYIELGKMYEAIAYQKQHLVHTSAILFFSNSVVIIFLAFISAITVIITAFRQPKLLRVAVFWGLITMAPLLEPILKNGYPYHFAVSLIGLTGFIACGYRIHKNSLKTCIWIWPFAIAISVFLLVPKFIKLGHIAKQYPPAELLTQKHFSWPDSTIASSNYLLIAEKIKQLSDHGMPTMAISGSMLGLMPLANALPSHYSLSHFSYALLADKHNGGDLRSKIYQCPPEYVVITTSSPFKDSFKLKFLISNIPEYSQVAYLPRSERRHYGTFDGFIYRWQGPLRPCLLKGNHE</sequence>
<accession>A0A5C7WK59</accession>
<feature type="transmembrane region" description="Helical" evidence="1">
    <location>
        <begin position="78"/>
        <end position="99"/>
    </location>
</feature>
<organism evidence="2 3">
    <name type="scientific">Methylophilus methylotrophus</name>
    <name type="common">Bacterium W3A1</name>
    <dbReference type="NCBI Taxonomy" id="17"/>
    <lineage>
        <taxon>Bacteria</taxon>
        <taxon>Pseudomonadati</taxon>
        <taxon>Pseudomonadota</taxon>
        <taxon>Betaproteobacteria</taxon>
        <taxon>Nitrosomonadales</taxon>
        <taxon>Methylophilaceae</taxon>
        <taxon>Methylophilus</taxon>
    </lineage>
</organism>
<comment type="caution">
    <text evidence="2">The sequence shown here is derived from an EMBL/GenBank/DDBJ whole genome shotgun (WGS) entry which is preliminary data.</text>
</comment>
<evidence type="ECO:0000313" key="2">
    <source>
        <dbReference type="EMBL" id="TXI38481.1"/>
    </source>
</evidence>
<feature type="transmembrane region" description="Helical" evidence="1">
    <location>
        <begin position="108"/>
        <end position="130"/>
    </location>
</feature>
<feature type="transmembrane region" description="Helical" evidence="1">
    <location>
        <begin position="280"/>
        <end position="300"/>
    </location>
</feature>
<feature type="transmembrane region" description="Helical" evidence="1">
    <location>
        <begin position="7"/>
        <end position="27"/>
    </location>
</feature>
<evidence type="ECO:0000256" key="1">
    <source>
        <dbReference type="SAM" id="Phobius"/>
    </source>
</evidence>
<name>A0A5C7WK59_METME</name>
<feature type="transmembrane region" description="Helical" evidence="1">
    <location>
        <begin position="160"/>
        <end position="188"/>
    </location>
</feature>
<dbReference type="AlphaFoldDB" id="A0A5C7WK59"/>
<dbReference type="EMBL" id="SSGG01000019">
    <property type="protein sequence ID" value="TXI38481.1"/>
    <property type="molecule type" value="Genomic_DNA"/>
</dbReference>